<dbReference type="Gene3D" id="1.10.357.10">
    <property type="entry name" value="Tetracycline Repressor, domain 2"/>
    <property type="match status" value="1"/>
</dbReference>
<keyword evidence="2 4" id="KW-0238">DNA-binding</keyword>
<keyword evidence="7" id="KW-1185">Reference proteome</keyword>
<dbReference type="PRINTS" id="PR00455">
    <property type="entry name" value="HTHTETR"/>
</dbReference>
<dbReference type="PANTHER" id="PTHR30055">
    <property type="entry name" value="HTH-TYPE TRANSCRIPTIONAL REGULATOR RUTR"/>
    <property type="match status" value="1"/>
</dbReference>
<evidence type="ECO:0000256" key="1">
    <source>
        <dbReference type="ARBA" id="ARBA00023015"/>
    </source>
</evidence>
<dbReference type="InterPro" id="IPR009057">
    <property type="entry name" value="Homeodomain-like_sf"/>
</dbReference>
<accession>A0ABZ2KRX0</accession>
<keyword evidence="1" id="KW-0805">Transcription regulation</keyword>
<dbReference type="RefSeq" id="WP_394831047.1">
    <property type="nucleotide sequence ID" value="NZ_CP089929.1"/>
</dbReference>
<evidence type="ECO:0000256" key="3">
    <source>
        <dbReference type="ARBA" id="ARBA00023163"/>
    </source>
</evidence>
<feature type="DNA-binding region" description="H-T-H motif" evidence="4">
    <location>
        <begin position="32"/>
        <end position="51"/>
    </location>
</feature>
<evidence type="ECO:0000256" key="2">
    <source>
        <dbReference type="ARBA" id="ARBA00023125"/>
    </source>
</evidence>
<dbReference type="PANTHER" id="PTHR30055:SF238">
    <property type="entry name" value="MYCOFACTOCIN BIOSYNTHESIS TRANSCRIPTIONAL REGULATOR MFTR-RELATED"/>
    <property type="match status" value="1"/>
</dbReference>
<dbReference type="PROSITE" id="PS01081">
    <property type="entry name" value="HTH_TETR_1"/>
    <property type="match status" value="1"/>
</dbReference>
<dbReference type="SUPFAM" id="SSF46689">
    <property type="entry name" value="Homeodomain-like"/>
    <property type="match status" value="1"/>
</dbReference>
<evidence type="ECO:0000259" key="5">
    <source>
        <dbReference type="PROSITE" id="PS50977"/>
    </source>
</evidence>
<name>A0ABZ2KRX0_9BACT</name>
<dbReference type="Pfam" id="PF17754">
    <property type="entry name" value="TetR_C_14"/>
    <property type="match status" value="1"/>
</dbReference>
<keyword evidence="3" id="KW-0804">Transcription</keyword>
<dbReference type="PROSITE" id="PS50977">
    <property type="entry name" value="HTH_TETR_2"/>
    <property type="match status" value="1"/>
</dbReference>
<evidence type="ECO:0000313" key="7">
    <source>
        <dbReference type="Proteomes" id="UP001374803"/>
    </source>
</evidence>
<dbReference type="InterPro" id="IPR050109">
    <property type="entry name" value="HTH-type_TetR-like_transc_reg"/>
</dbReference>
<proteinExistence type="predicted"/>
<reference evidence="6" key="1">
    <citation type="submission" date="2021-12" db="EMBL/GenBank/DDBJ databases">
        <title>Discovery of the Pendulisporaceae a myxobacterial family with distinct sporulation behavior and unique specialized metabolism.</title>
        <authorList>
            <person name="Garcia R."/>
            <person name="Popoff A."/>
            <person name="Bader C.D."/>
            <person name="Loehr J."/>
            <person name="Walesch S."/>
            <person name="Walt C."/>
            <person name="Boldt J."/>
            <person name="Bunk B."/>
            <person name="Haeckl F.J.F.P.J."/>
            <person name="Gunesch A.P."/>
            <person name="Birkelbach J."/>
            <person name="Nuebel U."/>
            <person name="Pietschmann T."/>
            <person name="Bach T."/>
            <person name="Mueller R."/>
        </authorList>
    </citation>
    <scope>NUCLEOTIDE SEQUENCE</scope>
    <source>
        <strain evidence="6">MSr11367</strain>
    </source>
</reference>
<protein>
    <submittedName>
        <fullName evidence="6">TetR family transcriptional regulator</fullName>
    </submittedName>
</protein>
<dbReference type="Proteomes" id="UP001374803">
    <property type="component" value="Chromosome"/>
</dbReference>
<sequence length="196" mass="21990">MDFVSRWEPNARERLQQAAMELYSERGFDQTTVADIAARAGLTERTFFRYFPDKREVLFWGSGKLEELLVDGVTRAPDSTGPMDAVTAALEAVAPIFEERRDLVRQRHTLIVGHTELQERELIKLASLGSAITKALHRRGVPEPVARLTAETGVAVLRVAFEGWVQNPKPSAFVQHVREARESLRAIAAGRKPTRD</sequence>
<dbReference type="InterPro" id="IPR041347">
    <property type="entry name" value="MftR_C"/>
</dbReference>
<organism evidence="6 7">
    <name type="scientific">Pendulispora rubella</name>
    <dbReference type="NCBI Taxonomy" id="2741070"/>
    <lineage>
        <taxon>Bacteria</taxon>
        <taxon>Pseudomonadati</taxon>
        <taxon>Myxococcota</taxon>
        <taxon>Myxococcia</taxon>
        <taxon>Myxococcales</taxon>
        <taxon>Sorangiineae</taxon>
        <taxon>Pendulisporaceae</taxon>
        <taxon>Pendulispora</taxon>
    </lineage>
</organism>
<dbReference type="Pfam" id="PF00440">
    <property type="entry name" value="TetR_N"/>
    <property type="match status" value="1"/>
</dbReference>
<evidence type="ECO:0000256" key="4">
    <source>
        <dbReference type="PROSITE-ProRule" id="PRU00335"/>
    </source>
</evidence>
<gene>
    <name evidence="6" type="ORF">LVJ94_31505</name>
</gene>
<dbReference type="InterPro" id="IPR001647">
    <property type="entry name" value="HTH_TetR"/>
</dbReference>
<dbReference type="EMBL" id="CP089983">
    <property type="protein sequence ID" value="WXB01432.1"/>
    <property type="molecule type" value="Genomic_DNA"/>
</dbReference>
<dbReference type="InterPro" id="IPR023772">
    <property type="entry name" value="DNA-bd_HTH_TetR-type_CS"/>
</dbReference>
<evidence type="ECO:0000313" key="6">
    <source>
        <dbReference type="EMBL" id="WXB01432.1"/>
    </source>
</evidence>
<feature type="domain" description="HTH tetR-type" evidence="5">
    <location>
        <begin position="9"/>
        <end position="69"/>
    </location>
</feature>